<dbReference type="GO" id="GO:0160105">
    <property type="term" value="F:tRNA (adenine(22)-N1)-methyltransferase activity"/>
    <property type="evidence" value="ECO:0007669"/>
    <property type="project" value="InterPro"/>
</dbReference>
<dbReference type="PANTHER" id="PTHR38451">
    <property type="entry name" value="TRNA (ADENINE(22)-N(1))-METHYLTRANSFERASE"/>
    <property type="match status" value="1"/>
</dbReference>
<evidence type="ECO:0000313" key="1">
    <source>
        <dbReference type="EMBL" id="MBP1044128.1"/>
    </source>
</evidence>
<name>A0A940SZ72_9ENTE</name>
<dbReference type="Gene3D" id="1.10.287.1890">
    <property type="match status" value="1"/>
</dbReference>
<dbReference type="Pfam" id="PF04816">
    <property type="entry name" value="TrmK"/>
    <property type="match status" value="1"/>
</dbReference>
<dbReference type="PANTHER" id="PTHR38451:SF1">
    <property type="entry name" value="TRNA (ADENINE(22)-N(1))-METHYLTRANSFERASE"/>
    <property type="match status" value="1"/>
</dbReference>
<sequence>MNEQKLSKRLASVAHYVRKNDRVADIGSDHAYLPAWLILNQRIEYAVAGEVVEGPYQSALKLVKQLGLDQQITVRLGDGLAAVESADEISAITIAGMGGSLISDILDRGYQSGRLRGEERLILQPNIGEKTLRTWLMTHSYAIIAEKLVMEEGRFYEIIVAEKVTEPVSYTLAELTFGLFLPEDDPDLFKEKWQADLLNRKRILKQLEQAKQPQPEKIAEMIKMIELIEQL</sequence>
<dbReference type="InterPro" id="IPR029063">
    <property type="entry name" value="SAM-dependent_MTases_sf"/>
</dbReference>
<protein>
    <submittedName>
        <fullName evidence="1">tRNA (Adenine-N(1))-methyltransferase</fullName>
    </submittedName>
</protein>
<dbReference type="PIRSF" id="PIRSF018637">
    <property type="entry name" value="TrmK"/>
    <property type="match status" value="1"/>
</dbReference>
<dbReference type="AlphaFoldDB" id="A0A940SZ72"/>
<gene>
    <name evidence="1" type="ORF">I6N95_24255</name>
</gene>
<accession>A0A940SZ72</accession>
<dbReference type="SUPFAM" id="SSF53335">
    <property type="entry name" value="S-adenosyl-L-methionine-dependent methyltransferases"/>
    <property type="match status" value="1"/>
</dbReference>
<dbReference type="Proteomes" id="UP000674938">
    <property type="component" value="Unassembled WGS sequence"/>
</dbReference>
<evidence type="ECO:0000313" key="2">
    <source>
        <dbReference type="Proteomes" id="UP000674938"/>
    </source>
</evidence>
<comment type="caution">
    <text evidence="1">The sequence shown here is derived from an EMBL/GenBank/DDBJ whole genome shotgun (WGS) entry which is preliminary data.</text>
</comment>
<dbReference type="EMBL" id="JAEEGA010000022">
    <property type="protein sequence ID" value="MBP1044128.1"/>
    <property type="molecule type" value="Genomic_DNA"/>
</dbReference>
<proteinExistence type="predicted"/>
<dbReference type="Gene3D" id="3.40.50.150">
    <property type="entry name" value="Vaccinia Virus protein VP39"/>
    <property type="match status" value="1"/>
</dbReference>
<dbReference type="InterPro" id="IPR006901">
    <property type="entry name" value="TrmK"/>
</dbReference>
<dbReference type="RefSeq" id="WP_209532335.1">
    <property type="nucleotide sequence ID" value="NZ_JAEEGA010000022.1"/>
</dbReference>
<organism evidence="1 2">
    <name type="scientific">Vagococcus allomyrinae</name>
    <dbReference type="NCBI Taxonomy" id="2794353"/>
    <lineage>
        <taxon>Bacteria</taxon>
        <taxon>Bacillati</taxon>
        <taxon>Bacillota</taxon>
        <taxon>Bacilli</taxon>
        <taxon>Lactobacillales</taxon>
        <taxon>Enterococcaceae</taxon>
        <taxon>Vagococcus</taxon>
    </lineage>
</organism>
<keyword evidence="2" id="KW-1185">Reference proteome</keyword>
<reference evidence="1" key="1">
    <citation type="submission" date="2020-12" db="EMBL/GenBank/DDBJ databases">
        <title>Vagococcus allomyrinae sp. nov. and Enterococcus lavae sp. nov., isolated from the larvae of Allomyrina dichotoma.</title>
        <authorList>
            <person name="Lee S.D."/>
        </authorList>
    </citation>
    <scope>NUCLEOTIDE SEQUENCE</scope>
    <source>
        <strain evidence="1">BWB3-3</strain>
    </source>
</reference>